<dbReference type="InterPro" id="IPR015424">
    <property type="entry name" value="PyrdxlP-dep_Trfase"/>
</dbReference>
<dbReference type="PANTHER" id="PTHR46383:SF1">
    <property type="entry name" value="ASPARTATE AMINOTRANSFERASE"/>
    <property type="match status" value="1"/>
</dbReference>
<dbReference type="EC" id="2.6.1.-" evidence="6"/>
<evidence type="ECO:0000256" key="6">
    <source>
        <dbReference type="RuleBase" id="RU000481"/>
    </source>
</evidence>
<dbReference type="PANTHER" id="PTHR46383">
    <property type="entry name" value="ASPARTATE AMINOTRANSFERASE"/>
    <property type="match status" value="1"/>
</dbReference>
<dbReference type="FunFam" id="3.40.640.10:FF:000033">
    <property type="entry name" value="Aspartate aminotransferase"/>
    <property type="match status" value="1"/>
</dbReference>
<dbReference type="Proteomes" id="UP000284841">
    <property type="component" value="Unassembled WGS sequence"/>
</dbReference>
<gene>
    <name evidence="8" type="ORF">DW099_03950</name>
</gene>
<dbReference type="AlphaFoldDB" id="A0A415E7Z6"/>
<name>A0A415E7Z6_9FIRM</name>
<evidence type="ECO:0000259" key="7">
    <source>
        <dbReference type="Pfam" id="PF00155"/>
    </source>
</evidence>
<dbReference type="GO" id="GO:0006520">
    <property type="term" value="P:amino acid metabolic process"/>
    <property type="evidence" value="ECO:0007669"/>
    <property type="project" value="InterPro"/>
</dbReference>
<dbReference type="OrthoDB" id="9802328at2"/>
<dbReference type="Gene3D" id="3.40.640.10">
    <property type="entry name" value="Type I PLP-dependent aspartate aminotransferase-like (Major domain)"/>
    <property type="match status" value="1"/>
</dbReference>
<dbReference type="GO" id="GO:0030170">
    <property type="term" value="F:pyridoxal phosphate binding"/>
    <property type="evidence" value="ECO:0007669"/>
    <property type="project" value="InterPro"/>
</dbReference>
<evidence type="ECO:0000256" key="2">
    <source>
        <dbReference type="ARBA" id="ARBA00007441"/>
    </source>
</evidence>
<dbReference type="PROSITE" id="PS00105">
    <property type="entry name" value="AA_TRANSFER_CLASS_1"/>
    <property type="match status" value="1"/>
</dbReference>
<keyword evidence="5" id="KW-0663">Pyridoxal phosphate</keyword>
<evidence type="ECO:0000256" key="4">
    <source>
        <dbReference type="ARBA" id="ARBA00022679"/>
    </source>
</evidence>
<comment type="cofactor">
    <cofactor evidence="1 6">
        <name>pyridoxal 5'-phosphate</name>
        <dbReference type="ChEBI" id="CHEBI:597326"/>
    </cofactor>
</comment>
<organism evidence="8 9">
    <name type="scientific">Emergencia timonensis</name>
    <dbReference type="NCBI Taxonomy" id="1776384"/>
    <lineage>
        <taxon>Bacteria</taxon>
        <taxon>Bacillati</taxon>
        <taxon>Bacillota</taxon>
        <taxon>Clostridia</taxon>
        <taxon>Peptostreptococcales</taxon>
        <taxon>Anaerovoracaceae</taxon>
        <taxon>Emergencia</taxon>
    </lineage>
</organism>
<accession>A0A415E7Z6</accession>
<dbReference type="EMBL" id="QRMS01000001">
    <property type="protein sequence ID" value="RHJ89725.1"/>
    <property type="molecule type" value="Genomic_DNA"/>
</dbReference>
<reference evidence="8 9" key="1">
    <citation type="submission" date="2018-08" db="EMBL/GenBank/DDBJ databases">
        <title>A genome reference for cultivated species of the human gut microbiota.</title>
        <authorList>
            <person name="Zou Y."/>
            <person name="Xue W."/>
            <person name="Luo G."/>
        </authorList>
    </citation>
    <scope>NUCLEOTIDE SEQUENCE [LARGE SCALE GENOMIC DNA]</scope>
    <source>
        <strain evidence="8 9">AM07-24</strain>
    </source>
</reference>
<protein>
    <recommendedName>
        <fullName evidence="6">Aminotransferase</fullName>
        <ecNumber evidence="6">2.6.1.-</ecNumber>
    </recommendedName>
</protein>
<keyword evidence="4 6" id="KW-0808">Transferase</keyword>
<sequence length="413" mass="46080">MQPSCLSWICRRRQAMRDYEPEKMKKITFTGIRRVMARANQLEAEGESIIHFEVGQPDFVTPKYIRDAACVSLQAGNTRYTSNYGNLALRKAISAKLEKENHIFADPESEIMVTVGGEEAMAAAVLALVDAGDEVLLTDPGYSPYDSMVKIANGIPVYVSLDESRNFNFDLQELESKITTKTKLLVLCNPSNPTGTMIDRDNLAALSEVCIRHDLLVIADEAYERVIYDGNEHVSLASLPGMFERTITIHSFSKSYSMCGFRIGYLAASKSLMQILIRCHQKMVLCATSFAQDAALAALGKESDEMNRMLDAFDQRRKVIYDTLTELKIPCNRPQAAFYVFPNVSCLGMDGDQFALRFLEENGVACVPGRDFGENAKNNVRISYAASLEDCLEGMARLKQFVEKVRAEEGEKS</sequence>
<evidence type="ECO:0000256" key="5">
    <source>
        <dbReference type="ARBA" id="ARBA00022898"/>
    </source>
</evidence>
<dbReference type="Gene3D" id="3.90.1150.10">
    <property type="entry name" value="Aspartate Aminotransferase, domain 1"/>
    <property type="match status" value="1"/>
</dbReference>
<proteinExistence type="inferred from homology"/>
<evidence type="ECO:0000256" key="3">
    <source>
        <dbReference type="ARBA" id="ARBA00022576"/>
    </source>
</evidence>
<dbReference type="InterPro" id="IPR004838">
    <property type="entry name" value="NHTrfase_class1_PyrdxlP-BS"/>
</dbReference>
<evidence type="ECO:0000256" key="1">
    <source>
        <dbReference type="ARBA" id="ARBA00001933"/>
    </source>
</evidence>
<comment type="similarity">
    <text evidence="2 6">Belongs to the class-I pyridoxal-phosphate-dependent aminotransferase family.</text>
</comment>
<dbReference type="GO" id="GO:0008483">
    <property type="term" value="F:transaminase activity"/>
    <property type="evidence" value="ECO:0007669"/>
    <property type="project" value="UniProtKB-KW"/>
</dbReference>
<keyword evidence="9" id="KW-1185">Reference proteome</keyword>
<evidence type="ECO:0000313" key="8">
    <source>
        <dbReference type="EMBL" id="RHJ89725.1"/>
    </source>
</evidence>
<keyword evidence="3 6" id="KW-0032">Aminotransferase</keyword>
<dbReference type="InterPro" id="IPR015421">
    <property type="entry name" value="PyrdxlP-dep_Trfase_major"/>
</dbReference>
<dbReference type="SUPFAM" id="SSF53383">
    <property type="entry name" value="PLP-dependent transferases"/>
    <property type="match status" value="1"/>
</dbReference>
<dbReference type="CDD" id="cd00609">
    <property type="entry name" value="AAT_like"/>
    <property type="match status" value="1"/>
</dbReference>
<dbReference type="Pfam" id="PF00155">
    <property type="entry name" value="Aminotran_1_2"/>
    <property type="match status" value="1"/>
</dbReference>
<dbReference type="InterPro" id="IPR004839">
    <property type="entry name" value="Aminotransferase_I/II_large"/>
</dbReference>
<evidence type="ECO:0000313" key="9">
    <source>
        <dbReference type="Proteomes" id="UP000284841"/>
    </source>
</evidence>
<dbReference type="InterPro" id="IPR015422">
    <property type="entry name" value="PyrdxlP-dep_Trfase_small"/>
</dbReference>
<dbReference type="InterPro" id="IPR050596">
    <property type="entry name" value="AspAT/PAT-like"/>
</dbReference>
<dbReference type="PRINTS" id="PR00753">
    <property type="entry name" value="ACCSYNTHASE"/>
</dbReference>
<dbReference type="STRING" id="1776384.GCA_900086585_03080"/>
<feature type="domain" description="Aminotransferase class I/classII large" evidence="7">
    <location>
        <begin position="49"/>
        <end position="389"/>
    </location>
</feature>
<comment type="caution">
    <text evidence="8">The sequence shown here is derived from an EMBL/GenBank/DDBJ whole genome shotgun (WGS) entry which is preliminary data.</text>
</comment>